<dbReference type="EMBL" id="CAJMWV010001328">
    <property type="protein sequence ID" value="CAE6434221.1"/>
    <property type="molecule type" value="Genomic_DNA"/>
</dbReference>
<reference evidence="1" key="1">
    <citation type="submission" date="2021-01" db="EMBL/GenBank/DDBJ databases">
        <authorList>
            <person name="Kaushik A."/>
        </authorList>
    </citation>
    <scope>NUCLEOTIDE SEQUENCE</scope>
    <source>
        <strain evidence="1">AG3-1AP</strain>
    </source>
</reference>
<protein>
    <submittedName>
        <fullName evidence="1">Uncharacterized protein</fullName>
    </submittedName>
</protein>
<name>A0A8H2XT00_9AGAM</name>
<evidence type="ECO:0000313" key="1">
    <source>
        <dbReference type="EMBL" id="CAE6434221.1"/>
    </source>
</evidence>
<accession>A0A8H2XT00</accession>
<sequence>MGITQDTKFGHPRTRVAEPLCISRLSNPASLWLTSYMYPTACWCLHLPCNPSIRLVPPHTKPINRERGLASATIPPQHHPMPGQDLGRRVWTHRAGWQRELLARCPPPSSLTRIHSTCYARPIAFHATPPVLRSITVAYKSD</sequence>
<proteinExistence type="predicted"/>
<comment type="caution">
    <text evidence="1">The sequence shown here is derived from an EMBL/GenBank/DDBJ whole genome shotgun (WGS) entry which is preliminary data.</text>
</comment>
<gene>
    <name evidence="1" type="ORF">RDB_LOCUS46640</name>
</gene>
<dbReference type="OrthoDB" id="2020070at2759"/>
<dbReference type="Proteomes" id="UP000663831">
    <property type="component" value="Unassembled WGS sequence"/>
</dbReference>
<organism evidence="1 2">
    <name type="scientific">Rhizoctonia solani</name>
    <dbReference type="NCBI Taxonomy" id="456999"/>
    <lineage>
        <taxon>Eukaryota</taxon>
        <taxon>Fungi</taxon>
        <taxon>Dikarya</taxon>
        <taxon>Basidiomycota</taxon>
        <taxon>Agaricomycotina</taxon>
        <taxon>Agaricomycetes</taxon>
        <taxon>Cantharellales</taxon>
        <taxon>Ceratobasidiaceae</taxon>
        <taxon>Rhizoctonia</taxon>
    </lineage>
</organism>
<evidence type="ECO:0000313" key="2">
    <source>
        <dbReference type="Proteomes" id="UP000663831"/>
    </source>
</evidence>
<dbReference type="AlphaFoldDB" id="A0A8H2XT00"/>